<evidence type="ECO:0000313" key="1">
    <source>
        <dbReference type="EMBL" id="JAD53636.1"/>
    </source>
</evidence>
<dbReference type="AlphaFoldDB" id="A0A0A9ARA9"/>
<reference evidence="1" key="2">
    <citation type="journal article" date="2015" name="Data Brief">
        <title>Shoot transcriptome of the giant reed, Arundo donax.</title>
        <authorList>
            <person name="Barrero R.A."/>
            <person name="Guerrero F.D."/>
            <person name="Moolhuijzen P."/>
            <person name="Goolsby J.A."/>
            <person name="Tidwell J."/>
            <person name="Bellgard S.E."/>
            <person name="Bellgard M.I."/>
        </authorList>
    </citation>
    <scope>NUCLEOTIDE SEQUENCE</scope>
    <source>
        <tissue evidence="1">Shoot tissue taken approximately 20 cm above the soil surface</tissue>
    </source>
</reference>
<sequence length="64" mass="7043">MVTSGAIFMHPNLHLAAHICYIQHVRIGDKIQRSSSFPNSPAMARPGSSCVTRDSPTKTCQYII</sequence>
<dbReference type="EMBL" id="GBRH01244259">
    <property type="protein sequence ID" value="JAD53636.1"/>
    <property type="molecule type" value="Transcribed_RNA"/>
</dbReference>
<accession>A0A0A9ARA9</accession>
<protein>
    <submittedName>
        <fullName evidence="1">Uncharacterized protein</fullName>
    </submittedName>
</protein>
<reference evidence="1" key="1">
    <citation type="submission" date="2014-09" db="EMBL/GenBank/DDBJ databases">
        <authorList>
            <person name="Magalhaes I.L.F."/>
            <person name="Oliveira U."/>
            <person name="Santos F.R."/>
            <person name="Vidigal T.H.D.A."/>
            <person name="Brescovit A.D."/>
            <person name="Santos A.J."/>
        </authorList>
    </citation>
    <scope>NUCLEOTIDE SEQUENCE</scope>
    <source>
        <tissue evidence="1">Shoot tissue taken approximately 20 cm above the soil surface</tissue>
    </source>
</reference>
<organism evidence="1">
    <name type="scientific">Arundo donax</name>
    <name type="common">Giant reed</name>
    <name type="synonym">Donax arundinaceus</name>
    <dbReference type="NCBI Taxonomy" id="35708"/>
    <lineage>
        <taxon>Eukaryota</taxon>
        <taxon>Viridiplantae</taxon>
        <taxon>Streptophyta</taxon>
        <taxon>Embryophyta</taxon>
        <taxon>Tracheophyta</taxon>
        <taxon>Spermatophyta</taxon>
        <taxon>Magnoliopsida</taxon>
        <taxon>Liliopsida</taxon>
        <taxon>Poales</taxon>
        <taxon>Poaceae</taxon>
        <taxon>PACMAD clade</taxon>
        <taxon>Arundinoideae</taxon>
        <taxon>Arundineae</taxon>
        <taxon>Arundo</taxon>
    </lineage>
</organism>
<name>A0A0A9ARA9_ARUDO</name>
<proteinExistence type="predicted"/>